<evidence type="ECO:0000313" key="3">
    <source>
        <dbReference type="Proteomes" id="UP000245753"/>
    </source>
</evidence>
<dbReference type="Gene3D" id="3.30.420.40">
    <property type="match status" value="2"/>
</dbReference>
<dbReference type="SUPFAM" id="SSF53067">
    <property type="entry name" value="Actin-like ATPase domain"/>
    <property type="match status" value="1"/>
</dbReference>
<dbReference type="Proteomes" id="UP000245753">
    <property type="component" value="Unassembled WGS sequence"/>
</dbReference>
<dbReference type="RefSeq" id="WP_109138095.1">
    <property type="nucleotide sequence ID" value="NZ_QFFN01000046.1"/>
</dbReference>
<proteinExistence type="inferred from homology"/>
<evidence type="ECO:0000256" key="1">
    <source>
        <dbReference type="ARBA" id="ARBA00006479"/>
    </source>
</evidence>
<dbReference type="EMBL" id="QFFN01000046">
    <property type="protein sequence ID" value="PWG59014.1"/>
    <property type="molecule type" value="Genomic_DNA"/>
</dbReference>
<dbReference type="PANTHER" id="PTHR18964:SF149">
    <property type="entry name" value="BIFUNCTIONAL UDP-N-ACETYLGLUCOSAMINE 2-EPIMERASE_N-ACETYLMANNOSAMINE KINASE"/>
    <property type="match status" value="1"/>
</dbReference>
<dbReference type="AlphaFoldDB" id="A0A2U2MQ94"/>
<accession>A0A2U2MQ94</accession>
<dbReference type="PANTHER" id="PTHR18964">
    <property type="entry name" value="ROK (REPRESSOR, ORF, KINASE) FAMILY"/>
    <property type="match status" value="1"/>
</dbReference>
<evidence type="ECO:0000313" key="2">
    <source>
        <dbReference type="EMBL" id="PWG59014.1"/>
    </source>
</evidence>
<gene>
    <name evidence="2" type="ORF">DF200_09825</name>
</gene>
<keyword evidence="3" id="KW-1185">Reference proteome</keyword>
<dbReference type="InterPro" id="IPR000600">
    <property type="entry name" value="ROK"/>
</dbReference>
<comment type="similarity">
    <text evidence="1">Belongs to the ROK (NagC/XylR) family.</text>
</comment>
<dbReference type="InterPro" id="IPR043129">
    <property type="entry name" value="ATPase_NBD"/>
</dbReference>
<dbReference type="OrthoDB" id="8772678at2"/>
<dbReference type="Pfam" id="PF00480">
    <property type="entry name" value="ROK"/>
    <property type="match status" value="1"/>
</dbReference>
<protein>
    <submittedName>
        <fullName evidence="2">NagC family transcriptional regulator</fullName>
    </submittedName>
</protein>
<reference evidence="2 3" key="1">
    <citation type="journal article" date="2018" name="Int. J. Syst. Evol. Microbiol.">
        <title>Bifidobacterium catulorum sp. nov., a novel taxon from the faeces of the baby common marmoset (Callithrix jacchus).</title>
        <authorList>
            <person name="Modesto M."/>
            <person name="Michelini S."/>
            <person name="Oki K."/>
            <person name="Biavati B."/>
            <person name="Watanabe K."/>
            <person name="Mattarelli P."/>
        </authorList>
    </citation>
    <scope>NUCLEOTIDE SEQUENCE [LARGE SCALE GENOMIC DNA]</scope>
    <source>
        <strain evidence="2 3">MRM 8.19</strain>
    </source>
</reference>
<name>A0A2U2MQ94_9BIFI</name>
<sequence>MNQQTNDRSVAYVGIDVGGTKIEGVLATTDGRGVMRVLDDVRIPARRGEHEVMEDVLSVVRSLLASAERRGDAASIAGIGIGTPGRVDSRAGVVEHIANLDVARLDFARGIGDATGLPVYVENDVNAAALGANAVMSDDRAADDDVVAFLNLGTGVAAGILRGGRIDTGCTGVVGEVGHIPVEPHRWKCACGQYGCLETACGGLAIIRQWPEANPPLPDIIAKAYDEASPRHTAAVRTLNTVVGAIAGVIDILAMTVDPRIIILGGGTAKTGEPLLDEIRAELRRREQGSAFITSLRLPERIVLVPGDQPIGAIGAACAVMDSLSR</sequence>
<comment type="caution">
    <text evidence="2">The sequence shown here is derived from an EMBL/GenBank/DDBJ whole genome shotgun (WGS) entry which is preliminary data.</text>
</comment>
<organism evidence="2 3">
    <name type="scientific">Bifidobacterium catulorum</name>
    <dbReference type="NCBI Taxonomy" id="1630173"/>
    <lineage>
        <taxon>Bacteria</taxon>
        <taxon>Bacillati</taxon>
        <taxon>Actinomycetota</taxon>
        <taxon>Actinomycetes</taxon>
        <taxon>Bifidobacteriales</taxon>
        <taxon>Bifidobacteriaceae</taxon>
        <taxon>Bifidobacterium</taxon>
    </lineage>
</organism>